<feature type="compositionally biased region" description="Polar residues" evidence="1">
    <location>
        <begin position="101"/>
        <end position="116"/>
    </location>
</feature>
<evidence type="ECO:0000256" key="2">
    <source>
        <dbReference type="SAM" id="Phobius"/>
    </source>
</evidence>
<evidence type="ECO:0000313" key="4">
    <source>
        <dbReference type="Proteomes" id="UP001201812"/>
    </source>
</evidence>
<keyword evidence="2" id="KW-0472">Membrane</keyword>
<name>A0AAD4RBB7_9BILA</name>
<feature type="region of interest" description="Disordered" evidence="1">
    <location>
        <begin position="101"/>
        <end position="125"/>
    </location>
</feature>
<reference evidence="3" key="1">
    <citation type="submission" date="2022-01" db="EMBL/GenBank/DDBJ databases">
        <title>Genome Sequence Resource for Two Populations of Ditylenchus destructor, the Migratory Endoparasitic Phytonematode.</title>
        <authorList>
            <person name="Zhang H."/>
            <person name="Lin R."/>
            <person name="Xie B."/>
        </authorList>
    </citation>
    <scope>NUCLEOTIDE SEQUENCE</scope>
    <source>
        <strain evidence="3">BazhouSP</strain>
    </source>
</reference>
<dbReference type="PROSITE" id="PS51257">
    <property type="entry name" value="PROKAR_LIPOPROTEIN"/>
    <property type="match status" value="1"/>
</dbReference>
<keyword evidence="2" id="KW-1133">Transmembrane helix</keyword>
<organism evidence="3 4">
    <name type="scientific">Ditylenchus destructor</name>
    <dbReference type="NCBI Taxonomy" id="166010"/>
    <lineage>
        <taxon>Eukaryota</taxon>
        <taxon>Metazoa</taxon>
        <taxon>Ecdysozoa</taxon>
        <taxon>Nematoda</taxon>
        <taxon>Chromadorea</taxon>
        <taxon>Rhabditida</taxon>
        <taxon>Tylenchina</taxon>
        <taxon>Tylenchomorpha</taxon>
        <taxon>Sphaerularioidea</taxon>
        <taxon>Anguinidae</taxon>
        <taxon>Anguininae</taxon>
        <taxon>Ditylenchus</taxon>
    </lineage>
</organism>
<dbReference type="EMBL" id="JAKKPZ010000001">
    <property type="protein sequence ID" value="KAI1729363.1"/>
    <property type="molecule type" value="Genomic_DNA"/>
</dbReference>
<feature type="transmembrane region" description="Helical" evidence="2">
    <location>
        <begin position="12"/>
        <end position="30"/>
    </location>
</feature>
<evidence type="ECO:0000313" key="3">
    <source>
        <dbReference type="EMBL" id="KAI1729363.1"/>
    </source>
</evidence>
<keyword evidence="4" id="KW-1185">Reference proteome</keyword>
<keyword evidence="2" id="KW-0812">Transmembrane</keyword>
<dbReference type="Proteomes" id="UP001201812">
    <property type="component" value="Unassembled WGS sequence"/>
</dbReference>
<comment type="caution">
    <text evidence="3">The sequence shown here is derived from an EMBL/GenBank/DDBJ whole genome shotgun (WGS) entry which is preliminary data.</text>
</comment>
<proteinExistence type="predicted"/>
<sequence>MDQRSPLQTVVFYSSISCSLFLAIALVIVLHRWYTMRGLSGPGGIMGGKYCSSYVKNMFGNVPNSTIHRGEVSVEAEETVALLTLGLGNVLRMARKSESSVLENQNAQPKLSTNHSPKYPPKLFT</sequence>
<dbReference type="AlphaFoldDB" id="A0AAD4RBB7"/>
<accession>A0AAD4RBB7</accession>
<evidence type="ECO:0000256" key="1">
    <source>
        <dbReference type="SAM" id="MobiDB-lite"/>
    </source>
</evidence>
<gene>
    <name evidence="3" type="ORF">DdX_01600</name>
</gene>
<protein>
    <submittedName>
        <fullName evidence="3">Uncharacterized protein</fullName>
    </submittedName>
</protein>